<dbReference type="OrthoDB" id="426293at2759"/>
<feature type="transmembrane region" description="Helical" evidence="9">
    <location>
        <begin position="243"/>
        <end position="265"/>
    </location>
</feature>
<evidence type="ECO:0000256" key="5">
    <source>
        <dbReference type="ARBA" id="ARBA00022989"/>
    </source>
</evidence>
<dbReference type="InterPro" id="IPR029020">
    <property type="entry name" value="Ammonium/urea_transptr"/>
</dbReference>
<gene>
    <name evidence="11" type="primary">LOC107227639</name>
</gene>
<evidence type="ECO:0000256" key="9">
    <source>
        <dbReference type="SAM" id="Phobius"/>
    </source>
</evidence>
<evidence type="ECO:0000256" key="3">
    <source>
        <dbReference type="ARBA" id="ARBA00022475"/>
    </source>
</evidence>
<sequence>MSIRRRQEQKQWVAFVGDFSILRDFLSKKRYRSPWIVFKFLDVLFRGYGQVVSANNPISGLLIAGAFAFFIPGMMLIAICAGIIGLLLSMLIADEPRSQLENGLTVFNPILCGSLTYTFRPDIFDSFDSRLFSHLFFALIFSVYLARALGSGKLPCLSAPCNVVQLILIFTLASRDSNVLSLAETTTTEANGTSVPDLFFENYTQQSISNNTDDHVKWGMVFRGMLTSSGQAYAADNVPVSSIIYLAILTYSPITAAFSFTGATVGSLTGLALGVPIEEVYSGSWGYNALLTTGSLGGLFFVLNFQTTIAATFAGMFATILQSVLTPVFAKIGLPVLTVPFVLTTWLFLGIQGSEGSGFIRPETISFPEKQRHDYISSQRTATPLSESDDSEDVDIIVEAKPS</sequence>
<evidence type="ECO:0000256" key="1">
    <source>
        <dbReference type="ARBA" id="ARBA00004651"/>
    </source>
</evidence>
<proteinExistence type="inferred from homology"/>
<dbReference type="AlphaFoldDB" id="A0A6J0CD26"/>
<reference evidence="11" key="1">
    <citation type="submission" date="2025-08" db="UniProtKB">
        <authorList>
            <consortium name="RefSeq"/>
        </authorList>
    </citation>
    <scope>IDENTIFICATION</scope>
    <source>
        <tissue evidence="11">Thorax and Abdomen</tissue>
    </source>
</reference>
<dbReference type="KEGG" id="nlo:107227639"/>
<keyword evidence="3" id="KW-1003">Cell membrane</keyword>
<accession>A0A6J0CD26</accession>
<dbReference type="GO" id="GO:0015204">
    <property type="term" value="F:urea transmembrane transporter activity"/>
    <property type="evidence" value="ECO:0007669"/>
    <property type="project" value="InterPro"/>
</dbReference>
<feature type="transmembrane region" description="Helical" evidence="9">
    <location>
        <begin position="61"/>
        <end position="88"/>
    </location>
</feature>
<feature type="transmembrane region" description="Helical" evidence="9">
    <location>
        <begin position="131"/>
        <end position="150"/>
    </location>
</feature>
<comment type="similarity">
    <text evidence="2">Belongs to the urea transporter family.</text>
</comment>
<organism evidence="11">
    <name type="scientific">Neodiprion lecontei</name>
    <name type="common">Redheaded pine sawfly</name>
    <dbReference type="NCBI Taxonomy" id="441921"/>
    <lineage>
        <taxon>Eukaryota</taxon>
        <taxon>Metazoa</taxon>
        <taxon>Ecdysozoa</taxon>
        <taxon>Arthropoda</taxon>
        <taxon>Hexapoda</taxon>
        <taxon>Insecta</taxon>
        <taxon>Pterygota</taxon>
        <taxon>Neoptera</taxon>
        <taxon>Endopterygota</taxon>
        <taxon>Hymenoptera</taxon>
        <taxon>Tenthredinoidea</taxon>
        <taxon>Diprionidae</taxon>
        <taxon>Diprioninae</taxon>
        <taxon>Neodiprion</taxon>
    </lineage>
</organism>
<evidence type="ECO:0000256" key="4">
    <source>
        <dbReference type="ARBA" id="ARBA00022692"/>
    </source>
</evidence>
<keyword evidence="4 9" id="KW-0812">Transmembrane</keyword>
<name>A0A6J0CD26_NEOLC</name>
<dbReference type="RefSeq" id="XP_015524330.1">
    <property type="nucleotide sequence ID" value="XM_015668844.2"/>
</dbReference>
<dbReference type="GeneID" id="107227639"/>
<evidence type="ECO:0000256" key="7">
    <source>
        <dbReference type="ARBA" id="ARBA00033993"/>
    </source>
</evidence>
<evidence type="ECO:0000256" key="8">
    <source>
        <dbReference type="SAM" id="MobiDB-lite"/>
    </source>
</evidence>
<evidence type="ECO:0000313" key="11">
    <source>
        <dbReference type="RefSeq" id="XP_015524330.1"/>
    </source>
</evidence>
<comment type="subcellular location">
    <subcellularLocation>
        <location evidence="1">Cell membrane</location>
        <topology evidence="1">Multi-pass membrane protein</topology>
    </subcellularLocation>
</comment>
<keyword evidence="10" id="KW-1185">Reference proteome</keyword>
<keyword evidence="5 9" id="KW-1133">Transmembrane helix</keyword>
<dbReference type="PANTHER" id="PTHR10464">
    <property type="entry name" value="UREA TRANSPORTER"/>
    <property type="match status" value="1"/>
</dbReference>
<dbReference type="InParanoid" id="A0A6J0CD26"/>
<feature type="compositionally biased region" description="Polar residues" evidence="8">
    <location>
        <begin position="376"/>
        <end position="385"/>
    </location>
</feature>
<feature type="region of interest" description="Disordered" evidence="8">
    <location>
        <begin position="374"/>
        <end position="394"/>
    </location>
</feature>
<dbReference type="Pfam" id="PF03253">
    <property type="entry name" value="UT"/>
    <property type="match status" value="1"/>
</dbReference>
<comment type="catalytic activity">
    <reaction evidence="7">
        <text>urea(in) = urea(out)</text>
        <dbReference type="Rhea" id="RHEA:32799"/>
        <dbReference type="ChEBI" id="CHEBI:16199"/>
    </reaction>
</comment>
<dbReference type="InterPro" id="IPR004937">
    <property type="entry name" value="Urea_transporter"/>
</dbReference>
<protein>
    <submittedName>
        <fullName evidence="11">Urea transporter 2-like isoform X1</fullName>
    </submittedName>
</protein>
<keyword evidence="6 9" id="KW-0472">Membrane</keyword>
<feature type="transmembrane region" description="Helical" evidence="9">
    <location>
        <begin position="309"/>
        <end position="326"/>
    </location>
</feature>
<dbReference type="Gene3D" id="1.10.3430.10">
    <property type="entry name" value="Ammonium transporter AmtB like domains"/>
    <property type="match status" value="1"/>
</dbReference>
<evidence type="ECO:0000256" key="6">
    <source>
        <dbReference type="ARBA" id="ARBA00023136"/>
    </source>
</evidence>
<evidence type="ECO:0000256" key="2">
    <source>
        <dbReference type="ARBA" id="ARBA00005914"/>
    </source>
</evidence>
<evidence type="ECO:0000313" key="10">
    <source>
        <dbReference type="Proteomes" id="UP000829291"/>
    </source>
</evidence>
<dbReference type="GO" id="GO:0005886">
    <property type="term" value="C:plasma membrane"/>
    <property type="evidence" value="ECO:0007669"/>
    <property type="project" value="UniProtKB-SubCell"/>
</dbReference>
<feature type="transmembrane region" description="Helical" evidence="9">
    <location>
        <begin position="332"/>
        <end position="351"/>
    </location>
</feature>
<dbReference type="Proteomes" id="UP000829291">
    <property type="component" value="Chromosome 1"/>
</dbReference>
<dbReference type="PANTHER" id="PTHR10464:SF4">
    <property type="entry name" value="UREA TRANSPORTER"/>
    <property type="match status" value="1"/>
</dbReference>